<evidence type="ECO:0000256" key="2">
    <source>
        <dbReference type="ARBA" id="ARBA00008664"/>
    </source>
</evidence>
<dbReference type="GO" id="GO:0016891">
    <property type="term" value="F:RNA endonuclease activity producing 5'-phosphomonoesters, hydrolytic mechanism"/>
    <property type="evidence" value="ECO:0007669"/>
    <property type="project" value="TreeGrafter"/>
</dbReference>
<feature type="domain" description="PLD phosphodiesterase" evidence="8">
    <location>
        <begin position="122"/>
        <end position="149"/>
    </location>
</feature>
<evidence type="ECO:0000256" key="5">
    <source>
        <dbReference type="ARBA" id="ARBA00022963"/>
    </source>
</evidence>
<protein>
    <recommendedName>
        <fullName evidence="3">phospholipase D</fullName>
        <ecNumber evidence="3">3.1.4.4</ecNumber>
    </recommendedName>
</protein>
<evidence type="ECO:0000256" key="4">
    <source>
        <dbReference type="ARBA" id="ARBA00022801"/>
    </source>
</evidence>
<evidence type="ECO:0000256" key="1">
    <source>
        <dbReference type="ARBA" id="ARBA00000798"/>
    </source>
</evidence>
<name>Q5L639_CHLAB</name>
<comment type="similarity">
    <text evidence="2">Belongs to the phospholipase D family.</text>
</comment>
<dbReference type="InterPro" id="IPR001736">
    <property type="entry name" value="PLipase_D/transphosphatidylase"/>
</dbReference>
<dbReference type="SMART" id="SM00155">
    <property type="entry name" value="PLDc"/>
    <property type="match status" value="2"/>
</dbReference>
<dbReference type="SUPFAM" id="SSF56024">
    <property type="entry name" value="Phospholipase D/nuclease"/>
    <property type="match status" value="2"/>
</dbReference>
<dbReference type="InterPro" id="IPR025202">
    <property type="entry name" value="PLD-like_dom"/>
</dbReference>
<dbReference type="eggNOG" id="COG1502">
    <property type="taxonomic scope" value="Bacteria"/>
</dbReference>
<dbReference type="CDD" id="cd09116">
    <property type="entry name" value="PLDc_Nuc_like"/>
    <property type="match status" value="1"/>
</dbReference>
<accession>Q5L639</accession>
<dbReference type="GO" id="GO:0004630">
    <property type="term" value="F:phospholipase D activity"/>
    <property type="evidence" value="ECO:0007669"/>
    <property type="project" value="UniProtKB-EC"/>
</dbReference>
<dbReference type="GO" id="GO:0006793">
    <property type="term" value="P:phosphorus metabolic process"/>
    <property type="evidence" value="ECO:0007669"/>
    <property type="project" value="UniProtKB-ARBA"/>
</dbReference>
<dbReference type="PROSITE" id="PS50035">
    <property type="entry name" value="PLD"/>
    <property type="match status" value="2"/>
</dbReference>
<dbReference type="RefSeq" id="WP_011097072.1">
    <property type="nucleotide sequence ID" value="NC_004552.2"/>
</dbReference>
<feature type="signal peptide" evidence="7">
    <location>
        <begin position="1"/>
        <end position="26"/>
    </location>
</feature>
<evidence type="ECO:0000313" key="9">
    <source>
        <dbReference type="EMBL" id="CAH63892.1"/>
    </source>
</evidence>
<feature type="chain" id="PRO_5004258195" description="phospholipase D" evidence="7">
    <location>
        <begin position="27"/>
        <end position="352"/>
    </location>
</feature>
<keyword evidence="10" id="KW-1185">Reference proteome</keyword>
<dbReference type="OrthoDB" id="18806at2"/>
<keyword evidence="6" id="KW-0443">Lipid metabolism</keyword>
<dbReference type="InterPro" id="IPR051406">
    <property type="entry name" value="PLD_domain"/>
</dbReference>
<dbReference type="EC" id="3.1.4.4" evidence="3"/>
<dbReference type="PANTHER" id="PTHR43856:SF1">
    <property type="entry name" value="MITOCHONDRIAL CARDIOLIPIN HYDROLASE"/>
    <property type="match status" value="1"/>
</dbReference>
<dbReference type="PANTHER" id="PTHR43856">
    <property type="entry name" value="CARDIOLIPIN HYDROLASE"/>
    <property type="match status" value="1"/>
</dbReference>
<evidence type="ECO:0000256" key="7">
    <source>
        <dbReference type="SAM" id="SignalP"/>
    </source>
</evidence>
<keyword evidence="5" id="KW-0442">Lipid degradation</keyword>
<dbReference type="EMBL" id="CR848038">
    <property type="protein sequence ID" value="CAH63892.1"/>
    <property type="molecule type" value="Genomic_DNA"/>
</dbReference>
<keyword evidence="4" id="KW-0378">Hydrolase</keyword>
<organism evidence="9 10">
    <name type="scientific">Chlamydia abortus (strain DSM 27085 / S26/3)</name>
    <name type="common">Chlamydophila abortus</name>
    <dbReference type="NCBI Taxonomy" id="218497"/>
    <lineage>
        <taxon>Bacteria</taxon>
        <taxon>Pseudomonadati</taxon>
        <taxon>Chlamydiota</taxon>
        <taxon>Chlamydiia</taxon>
        <taxon>Chlamydiales</taxon>
        <taxon>Chlamydiaceae</taxon>
        <taxon>Chlamydia/Chlamydophila group</taxon>
        <taxon>Chlamydia</taxon>
    </lineage>
</organism>
<dbReference type="Proteomes" id="UP000001012">
    <property type="component" value="Chromosome"/>
</dbReference>
<dbReference type="KEGG" id="cab:CAB439"/>
<evidence type="ECO:0000313" key="10">
    <source>
        <dbReference type="Proteomes" id="UP000001012"/>
    </source>
</evidence>
<evidence type="ECO:0000259" key="8">
    <source>
        <dbReference type="PROSITE" id="PS50035"/>
    </source>
</evidence>
<keyword evidence="7" id="KW-0732">Signal</keyword>
<dbReference type="GO" id="GO:0016042">
    <property type="term" value="P:lipid catabolic process"/>
    <property type="evidence" value="ECO:0007669"/>
    <property type="project" value="UniProtKB-KW"/>
</dbReference>
<dbReference type="HOGENOM" id="CLU_043772_1_0_0"/>
<comment type="catalytic activity">
    <reaction evidence="1">
        <text>a 1,2-diacyl-sn-glycero-3-phosphocholine + H2O = a 1,2-diacyl-sn-glycero-3-phosphate + choline + H(+)</text>
        <dbReference type="Rhea" id="RHEA:14445"/>
        <dbReference type="ChEBI" id="CHEBI:15354"/>
        <dbReference type="ChEBI" id="CHEBI:15377"/>
        <dbReference type="ChEBI" id="CHEBI:15378"/>
        <dbReference type="ChEBI" id="CHEBI:57643"/>
        <dbReference type="ChEBI" id="CHEBI:58608"/>
        <dbReference type="EC" id="3.1.4.4"/>
    </reaction>
</comment>
<evidence type="ECO:0000256" key="3">
    <source>
        <dbReference type="ARBA" id="ARBA00012027"/>
    </source>
</evidence>
<feature type="domain" description="PLD phosphodiesterase" evidence="8">
    <location>
        <begin position="268"/>
        <end position="295"/>
    </location>
</feature>
<reference evidence="9 10" key="1">
    <citation type="journal article" date="2005" name="Genome Res.">
        <title>The Chlamydophila abortus genome sequence reveals an array of variable proteins that contribute to interspecies variation.</title>
        <authorList>
            <person name="Thomson N.R."/>
            <person name="Yeats C."/>
            <person name="Bell K."/>
            <person name="Holden M.T.G."/>
            <person name="Bentley S.D."/>
            <person name="Livingstone M."/>
            <person name="Cerdeno-Tarraga A.M."/>
            <person name="Harris B."/>
            <person name="Doggett J."/>
            <person name="Ormond D."/>
            <person name="Mungal K."/>
            <person name="Clarke K."/>
            <person name="Feltwell T."/>
            <person name="Hance Z."/>
            <person name="Sanders M."/>
            <person name="Quail M.A."/>
            <person name="Price C."/>
            <person name="Parkhill J."/>
            <person name="Longbottom D."/>
        </authorList>
    </citation>
    <scope>NUCLEOTIDE SEQUENCE [LARGE SCALE GENOMIC DNA]</scope>
    <source>
        <strain evidence="10">DSM 27085 / S26/3</strain>
    </source>
</reference>
<evidence type="ECO:0000256" key="6">
    <source>
        <dbReference type="ARBA" id="ARBA00023098"/>
    </source>
</evidence>
<sequence length="352" mass="40045">MQKKTKSKLKIALTLGTILLFGFLTKSQPPDTFQTFLALREPVIYSKQCGDNSIKVLCDAIDSAKESLFLRIYRLTAPEIVKSLANQAKSQRHVVIHYEKMTKVEEFPQNANVSLVNHPCKERKLMHKKSLAIDDKYAWLGSANYTRVSFLDDSNLIIGLKSKELCQYIKNESSGECVMQGQKVQYFSLPGDGGKALSAVLHTLRTAKKTIRLAMFALTYPPIFEELNAAQKRGVDVKILIDKDFEKLSIARLQALIDPKLKLYTKTTRHRLHHKFAIIDQSTLITGSVNWSISGFCSNTEDMLILDNLTKKQINKLNRIWKDLETQSTLSYPPMRKEKEVIIQLPKEQRAA</sequence>
<dbReference type="AlphaFoldDB" id="Q5L639"/>
<dbReference type="Pfam" id="PF13091">
    <property type="entry name" value="PLDc_2"/>
    <property type="match status" value="2"/>
</dbReference>
<dbReference type="Gene3D" id="3.30.870.10">
    <property type="entry name" value="Endonuclease Chain A"/>
    <property type="match status" value="2"/>
</dbReference>
<gene>
    <name evidence="9" type="ordered locus">CAB439</name>
</gene>
<proteinExistence type="inferred from homology"/>